<keyword evidence="5" id="KW-0732">Signal</keyword>
<evidence type="ECO:0000256" key="1">
    <source>
        <dbReference type="ARBA" id="ARBA00001973"/>
    </source>
</evidence>
<dbReference type="PROSITE" id="PS51164">
    <property type="entry name" value="CBM1_2"/>
    <property type="match status" value="1"/>
</dbReference>
<keyword evidence="3 10" id="KW-0964">Secreted</keyword>
<evidence type="ECO:0000256" key="10">
    <source>
        <dbReference type="RuleBase" id="RU368122"/>
    </source>
</evidence>
<dbReference type="Proteomes" id="UP000276215">
    <property type="component" value="Unassembled WGS sequence"/>
</dbReference>
<evidence type="ECO:0000256" key="11">
    <source>
        <dbReference type="SAM" id="MobiDB-lite"/>
    </source>
</evidence>
<dbReference type="GO" id="GO:0046872">
    <property type="term" value="F:metal ion binding"/>
    <property type="evidence" value="ECO:0007669"/>
    <property type="project" value="UniProtKB-KW"/>
</dbReference>
<dbReference type="InterPro" id="IPR005103">
    <property type="entry name" value="AA9_LPMO"/>
</dbReference>
<dbReference type="GO" id="GO:0030245">
    <property type="term" value="P:cellulose catabolic process"/>
    <property type="evidence" value="ECO:0007669"/>
    <property type="project" value="UniProtKB-UniRule"/>
</dbReference>
<dbReference type="OrthoDB" id="4849160at2759"/>
<dbReference type="Pfam" id="PF00734">
    <property type="entry name" value="CBM_1"/>
    <property type="match status" value="1"/>
</dbReference>
<protein>
    <recommendedName>
        <fullName evidence="10">AA9 family lytic polysaccharide monooxygenase</fullName>
        <ecNumber evidence="10">1.14.99.56</ecNumber>
    </recommendedName>
    <alternativeName>
        <fullName evidence="10">Endo-beta-1,4-glucanase</fullName>
    </alternativeName>
    <alternativeName>
        <fullName evidence="10">Glycosyl hydrolase 61 family protein</fullName>
    </alternativeName>
</protein>
<dbReference type="GO" id="GO:0030248">
    <property type="term" value="F:cellulose binding"/>
    <property type="evidence" value="ECO:0007669"/>
    <property type="project" value="UniProtKB-UniRule"/>
</dbReference>
<comment type="domain">
    <text evidence="10">Has a modular structure: an endo-beta-1,4-glucanase catalytic module at the N-terminus, a linker rich in serines and threonines, and a C-terminal carbohydrate-binding module (CBM).</text>
</comment>
<name>A0A3N4JG64_9PEZI</name>
<feature type="region of interest" description="Disordered" evidence="11">
    <location>
        <begin position="164"/>
        <end position="195"/>
    </location>
</feature>
<evidence type="ECO:0000256" key="6">
    <source>
        <dbReference type="ARBA" id="ARBA00023002"/>
    </source>
</evidence>
<dbReference type="AlphaFoldDB" id="A0A3N4JG64"/>
<feature type="domain" description="CBM1" evidence="12">
    <location>
        <begin position="202"/>
        <end position="242"/>
    </location>
</feature>
<sequence>MPAFAPTNPRQSTIQRQYSSYDPILTSTRVGIRCNNAGQTSKLTAPIATSSTITAVWTQRPGDCASFDGSGAVWFKIDEAGLLSGTLNKGEWGNGVILKTLKWTTAIPSVLVAGNYIIRHEVLALHQANTPQFYPECARIIVTGGGGSITSTYIVPGPAVWPGGPSTNPGTPVSSDPPASTVVPPVSSTGPTTSVAATPTGAGVAKYSQCGGIGQSGSTNCVSSTCTKVNDYCYQVFRTSCSIHSLFK</sequence>
<evidence type="ECO:0000256" key="4">
    <source>
        <dbReference type="ARBA" id="ARBA00022723"/>
    </source>
</evidence>
<accession>A0A3N4JG64</accession>
<keyword evidence="6" id="KW-0560">Oxidoreductase</keyword>
<dbReference type="Pfam" id="PF03443">
    <property type="entry name" value="AA9"/>
    <property type="match status" value="1"/>
</dbReference>
<dbReference type="SMART" id="SM00236">
    <property type="entry name" value="fCBD"/>
    <property type="match status" value="1"/>
</dbReference>
<dbReference type="SUPFAM" id="SSF57180">
    <property type="entry name" value="Cellulose-binding domain"/>
    <property type="match status" value="1"/>
</dbReference>
<evidence type="ECO:0000256" key="5">
    <source>
        <dbReference type="ARBA" id="ARBA00022729"/>
    </source>
</evidence>
<dbReference type="GO" id="GO:0008810">
    <property type="term" value="F:cellulase activity"/>
    <property type="evidence" value="ECO:0007669"/>
    <property type="project" value="UniProtKB-UniRule"/>
</dbReference>
<keyword evidence="10" id="KW-0119">Carbohydrate metabolism</keyword>
<dbReference type="EMBL" id="ML120406">
    <property type="protein sequence ID" value="RPA97259.1"/>
    <property type="molecule type" value="Genomic_DNA"/>
</dbReference>
<dbReference type="GO" id="GO:0004497">
    <property type="term" value="F:monooxygenase activity"/>
    <property type="evidence" value="ECO:0007669"/>
    <property type="project" value="UniProtKB-KW"/>
</dbReference>
<comment type="catalytic activity">
    <reaction evidence="10">
        <text>[(1-&gt;4)-beta-D-glucosyl]n+m + reduced acceptor + O2 = 4-dehydro-beta-D-glucosyl-[(1-&gt;4)-beta-D-glucosyl]n-1 + [(1-&gt;4)-beta-D-glucosyl]m + acceptor + H2O.</text>
        <dbReference type="EC" id="1.14.99.56"/>
    </reaction>
</comment>
<dbReference type="InterPro" id="IPR035971">
    <property type="entry name" value="CBD_sf"/>
</dbReference>
<keyword evidence="9 10" id="KW-1015">Disulfide bond</keyword>
<keyword evidence="4" id="KW-0479">Metal-binding</keyword>
<comment type="cofactor">
    <cofactor evidence="1">
        <name>Cu(2+)</name>
        <dbReference type="ChEBI" id="CHEBI:29036"/>
    </cofactor>
</comment>
<keyword evidence="7" id="KW-0186">Copper</keyword>
<dbReference type="InterPro" id="IPR049892">
    <property type="entry name" value="AA9"/>
</dbReference>
<dbReference type="PANTHER" id="PTHR33353:SF19">
    <property type="entry name" value="GLYCOSYLHYDROLASE FAMILY 61-8 PROTEIN"/>
    <property type="match status" value="1"/>
</dbReference>
<dbReference type="GO" id="GO:0005576">
    <property type="term" value="C:extracellular region"/>
    <property type="evidence" value="ECO:0007669"/>
    <property type="project" value="UniProtKB-SubCell"/>
</dbReference>
<organism evidence="13 14">
    <name type="scientific">Choiromyces venosus 120613-1</name>
    <dbReference type="NCBI Taxonomy" id="1336337"/>
    <lineage>
        <taxon>Eukaryota</taxon>
        <taxon>Fungi</taxon>
        <taxon>Dikarya</taxon>
        <taxon>Ascomycota</taxon>
        <taxon>Pezizomycotina</taxon>
        <taxon>Pezizomycetes</taxon>
        <taxon>Pezizales</taxon>
        <taxon>Tuberaceae</taxon>
        <taxon>Choiromyces</taxon>
    </lineage>
</organism>
<reference evidence="13 14" key="1">
    <citation type="journal article" date="2018" name="Nat. Ecol. Evol.">
        <title>Pezizomycetes genomes reveal the molecular basis of ectomycorrhizal truffle lifestyle.</title>
        <authorList>
            <person name="Murat C."/>
            <person name="Payen T."/>
            <person name="Noel B."/>
            <person name="Kuo A."/>
            <person name="Morin E."/>
            <person name="Chen J."/>
            <person name="Kohler A."/>
            <person name="Krizsan K."/>
            <person name="Balestrini R."/>
            <person name="Da Silva C."/>
            <person name="Montanini B."/>
            <person name="Hainaut M."/>
            <person name="Levati E."/>
            <person name="Barry K.W."/>
            <person name="Belfiori B."/>
            <person name="Cichocki N."/>
            <person name="Clum A."/>
            <person name="Dockter R.B."/>
            <person name="Fauchery L."/>
            <person name="Guy J."/>
            <person name="Iotti M."/>
            <person name="Le Tacon F."/>
            <person name="Lindquist E.A."/>
            <person name="Lipzen A."/>
            <person name="Malagnac F."/>
            <person name="Mello A."/>
            <person name="Molinier V."/>
            <person name="Miyauchi S."/>
            <person name="Poulain J."/>
            <person name="Riccioni C."/>
            <person name="Rubini A."/>
            <person name="Sitrit Y."/>
            <person name="Splivallo R."/>
            <person name="Traeger S."/>
            <person name="Wang M."/>
            <person name="Zifcakova L."/>
            <person name="Wipf D."/>
            <person name="Zambonelli A."/>
            <person name="Paolocci F."/>
            <person name="Nowrousian M."/>
            <person name="Ottonello S."/>
            <person name="Baldrian P."/>
            <person name="Spatafora J.W."/>
            <person name="Henrissat B."/>
            <person name="Nagy L.G."/>
            <person name="Aury J.M."/>
            <person name="Wincker P."/>
            <person name="Grigoriev I.V."/>
            <person name="Bonfante P."/>
            <person name="Martin F.M."/>
        </authorList>
    </citation>
    <scope>NUCLEOTIDE SEQUENCE [LARGE SCALE GENOMIC DNA]</scope>
    <source>
        <strain evidence="13 14">120613-1</strain>
    </source>
</reference>
<keyword evidence="10" id="KW-0136">Cellulose degradation</keyword>
<dbReference type="InterPro" id="IPR000254">
    <property type="entry name" value="CBD"/>
</dbReference>
<gene>
    <name evidence="13" type="ORF">L873DRAFT_1829131</name>
</gene>
<evidence type="ECO:0000313" key="14">
    <source>
        <dbReference type="Proteomes" id="UP000276215"/>
    </source>
</evidence>
<feature type="compositionally biased region" description="Low complexity" evidence="11">
    <location>
        <begin position="171"/>
        <end position="195"/>
    </location>
</feature>
<comment type="function">
    <text evidence="10">Lytic polysaccharide monooxygenase (LMPO) that depolymerizes crystalline and amorphous polysaccharides via the oxidation of scissile alpha- or beta-(1-4)-glycosidic bonds, yielding C1 and/or C4 oxidation products. Catalysis by LPMOs requires the reduction of the active-site copper from Cu(II) to Cu(I) by a reducing agent and H(2)O(2) or O(2) as a cosubstrate.</text>
</comment>
<evidence type="ECO:0000313" key="13">
    <source>
        <dbReference type="EMBL" id="RPA97259.1"/>
    </source>
</evidence>
<dbReference type="Gene3D" id="2.70.50.70">
    <property type="match status" value="1"/>
</dbReference>
<evidence type="ECO:0000256" key="9">
    <source>
        <dbReference type="ARBA" id="ARBA00023157"/>
    </source>
</evidence>
<proteinExistence type="predicted"/>
<keyword evidence="10" id="KW-0624">Polysaccharide degradation</keyword>
<comment type="subcellular location">
    <subcellularLocation>
        <location evidence="2 10">Secreted</location>
    </subcellularLocation>
</comment>
<keyword evidence="14" id="KW-1185">Reference proteome</keyword>
<dbReference type="PANTHER" id="PTHR33353">
    <property type="entry name" value="PUTATIVE (AFU_ORTHOLOGUE AFUA_1G12560)-RELATED"/>
    <property type="match status" value="1"/>
</dbReference>
<evidence type="ECO:0000256" key="3">
    <source>
        <dbReference type="ARBA" id="ARBA00022525"/>
    </source>
</evidence>
<dbReference type="EC" id="1.14.99.56" evidence="10"/>
<evidence type="ECO:0000256" key="2">
    <source>
        <dbReference type="ARBA" id="ARBA00004613"/>
    </source>
</evidence>
<evidence type="ECO:0000259" key="12">
    <source>
        <dbReference type="PROSITE" id="PS51164"/>
    </source>
</evidence>
<keyword evidence="8" id="KW-0503">Monooxygenase</keyword>
<evidence type="ECO:0000256" key="7">
    <source>
        <dbReference type="ARBA" id="ARBA00023008"/>
    </source>
</evidence>
<evidence type="ECO:0000256" key="8">
    <source>
        <dbReference type="ARBA" id="ARBA00023033"/>
    </source>
</evidence>
<dbReference type="STRING" id="1336337.A0A3N4JG64"/>